<protein>
    <submittedName>
        <fullName evidence="1">Uncharacterized protein</fullName>
    </submittedName>
</protein>
<dbReference type="EMBL" id="LAZR01006524">
    <property type="protein sequence ID" value="KKM91489.1"/>
    <property type="molecule type" value="Genomic_DNA"/>
</dbReference>
<evidence type="ECO:0000313" key="1">
    <source>
        <dbReference type="EMBL" id="KKM91489.1"/>
    </source>
</evidence>
<comment type="caution">
    <text evidence="1">The sequence shown here is derived from an EMBL/GenBank/DDBJ whole genome shotgun (WGS) entry which is preliminary data.</text>
</comment>
<name>A0A0F9L9A3_9ZZZZ</name>
<dbReference type="AlphaFoldDB" id="A0A0F9L9A3"/>
<organism evidence="1">
    <name type="scientific">marine sediment metagenome</name>
    <dbReference type="NCBI Taxonomy" id="412755"/>
    <lineage>
        <taxon>unclassified sequences</taxon>
        <taxon>metagenomes</taxon>
        <taxon>ecological metagenomes</taxon>
    </lineage>
</organism>
<proteinExistence type="predicted"/>
<sequence>MKYILIRDVTVNECSWLGQTYKKGDIVYSYGGATYGCISREGWAFTLIEDKTPFFELPTNAVKRYEPEES</sequence>
<gene>
    <name evidence="1" type="ORF">LCGC14_1227830</name>
</gene>
<accession>A0A0F9L9A3</accession>
<reference evidence="1" key="1">
    <citation type="journal article" date="2015" name="Nature">
        <title>Complex archaea that bridge the gap between prokaryotes and eukaryotes.</title>
        <authorList>
            <person name="Spang A."/>
            <person name="Saw J.H."/>
            <person name="Jorgensen S.L."/>
            <person name="Zaremba-Niedzwiedzka K."/>
            <person name="Martijn J."/>
            <person name="Lind A.E."/>
            <person name="van Eijk R."/>
            <person name="Schleper C."/>
            <person name="Guy L."/>
            <person name="Ettema T.J."/>
        </authorList>
    </citation>
    <scope>NUCLEOTIDE SEQUENCE</scope>
</reference>